<reference evidence="1" key="1">
    <citation type="journal article" date="2015" name="Nature">
        <title>Complex archaea that bridge the gap between prokaryotes and eukaryotes.</title>
        <authorList>
            <person name="Spang A."/>
            <person name="Saw J.H."/>
            <person name="Jorgensen S.L."/>
            <person name="Zaremba-Niedzwiedzka K."/>
            <person name="Martijn J."/>
            <person name="Lind A.E."/>
            <person name="van Eijk R."/>
            <person name="Schleper C."/>
            <person name="Guy L."/>
            <person name="Ettema T.J."/>
        </authorList>
    </citation>
    <scope>NUCLEOTIDE SEQUENCE</scope>
</reference>
<name>A0A0F9M072_9ZZZZ</name>
<protein>
    <submittedName>
        <fullName evidence="1">Uncharacterized protein</fullName>
    </submittedName>
</protein>
<sequence>MDIREGIALEIGRDSLKGGSGTVRISKYLPLAEKIVQYLKSEGIVRKGQSLGATHPHLATYYTVEEL</sequence>
<dbReference type="AlphaFoldDB" id="A0A0F9M072"/>
<dbReference type="EMBL" id="LAZR01009884">
    <property type="protein sequence ID" value="KKM70075.1"/>
    <property type="molecule type" value="Genomic_DNA"/>
</dbReference>
<accession>A0A0F9M072</accession>
<organism evidence="1">
    <name type="scientific">marine sediment metagenome</name>
    <dbReference type="NCBI Taxonomy" id="412755"/>
    <lineage>
        <taxon>unclassified sequences</taxon>
        <taxon>metagenomes</taxon>
        <taxon>ecological metagenomes</taxon>
    </lineage>
</organism>
<gene>
    <name evidence="1" type="ORF">LCGC14_1444390</name>
</gene>
<proteinExistence type="predicted"/>
<evidence type="ECO:0000313" key="1">
    <source>
        <dbReference type="EMBL" id="KKM70075.1"/>
    </source>
</evidence>
<comment type="caution">
    <text evidence="1">The sequence shown here is derived from an EMBL/GenBank/DDBJ whole genome shotgun (WGS) entry which is preliminary data.</text>
</comment>